<proteinExistence type="predicted"/>
<accession>A0A427YL13</accession>
<dbReference type="OrthoDB" id="2596109at2759"/>
<reference evidence="2 3" key="1">
    <citation type="submission" date="2018-11" db="EMBL/GenBank/DDBJ databases">
        <title>Genome sequence of Saitozyma podzolica DSM 27192.</title>
        <authorList>
            <person name="Aliyu H."/>
            <person name="Gorte O."/>
            <person name="Ochsenreither K."/>
        </authorList>
    </citation>
    <scope>NUCLEOTIDE SEQUENCE [LARGE SCALE GENOMIC DNA]</scope>
    <source>
        <strain evidence="2 3">DSM 27192</strain>
    </source>
</reference>
<sequence>MSQRRTSRLTRPSISRLTPLLILLVVLSSRKARAQYIPRSRRHAEAFPQRDTDSQDSTNNDMWLVSYEDFCLYGPPDPFQYIWETGLDVVSWCSQAGHGTRLIPDGTLQGVTFVRANDWVQVSGTGDFTKINIAPGDAGGQFDSDQNTPDGAIMYVSDDNQSVDNWVTLISADTFCVRACTGDPSYCPTTYDQMGCWWFTGEALGPSGVWQDCASDDGDPPGVVDGTTFTQCGIHKLGRRLDLYAMCLLIHRPSTRGRSQLEFLDPPAGETQQQGVTQINAAQGSAASADSSAVDQLLDRRDDSTTTSGGQCCWTTYTPSVIGGSATSSGAVATGAATASASGGGTSAQATTGQSAASTASGGSLAVGATSGAASASHAASGSGTAVKASGSLAAGNGTASGNSTGNSSSWATRVSIEGWMA</sequence>
<dbReference type="EMBL" id="RSCD01000007">
    <property type="protein sequence ID" value="RSH91737.1"/>
    <property type="molecule type" value="Genomic_DNA"/>
</dbReference>
<dbReference type="STRING" id="1890683.A0A427YL13"/>
<evidence type="ECO:0000313" key="2">
    <source>
        <dbReference type="EMBL" id="RSH91737.1"/>
    </source>
</evidence>
<protein>
    <submittedName>
        <fullName evidence="2">Uncharacterized protein</fullName>
    </submittedName>
</protein>
<feature type="signal peptide" evidence="1">
    <location>
        <begin position="1"/>
        <end position="34"/>
    </location>
</feature>
<keyword evidence="3" id="KW-1185">Reference proteome</keyword>
<dbReference type="AlphaFoldDB" id="A0A427YL13"/>
<name>A0A427YL13_9TREE</name>
<feature type="chain" id="PRO_5019055967" evidence="1">
    <location>
        <begin position="35"/>
        <end position="422"/>
    </location>
</feature>
<keyword evidence="1" id="KW-0732">Signal</keyword>
<evidence type="ECO:0000256" key="1">
    <source>
        <dbReference type="SAM" id="SignalP"/>
    </source>
</evidence>
<evidence type="ECO:0000313" key="3">
    <source>
        <dbReference type="Proteomes" id="UP000279259"/>
    </source>
</evidence>
<organism evidence="2 3">
    <name type="scientific">Saitozyma podzolica</name>
    <dbReference type="NCBI Taxonomy" id="1890683"/>
    <lineage>
        <taxon>Eukaryota</taxon>
        <taxon>Fungi</taxon>
        <taxon>Dikarya</taxon>
        <taxon>Basidiomycota</taxon>
        <taxon>Agaricomycotina</taxon>
        <taxon>Tremellomycetes</taxon>
        <taxon>Tremellales</taxon>
        <taxon>Trimorphomycetaceae</taxon>
        <taxon>Saitozyma</taxon>
    </lineage>
</organism>
<gene>
    <name evidence="2" type="ORF">EHS25_009106</name>
</gene>
<dbReference type="Proteomes" id="UP000279259">
    <property type="component" value="Unassembled WGS sequence"/>
</dbReference>
<comment type="caution">
    <text evidence="2">The sequence shown here is derived from an EMBL/GenBank/DDBJ whole genome shotgun (WGS) entry which is preliminary data.</text>
</comment>